<gene>
    <name evidence="1" type="ORF">LCGC14_2290140</name>
</gene>
<dbReference type="EMBL" id="LAZR01032057">
    <property type="protein sequence ID" value="KKL51973.1"/>
    <property type="molecule type" value="Genomic_DNA"/>
</dbReference>
<dbReference type="AlphaFoldDB" id="A0A0F9CRF2"/>
<sequence length="68" mass="8068">MGFIRRQEEQMALRLLEWQYKRMNIPLPVESELKHRADKLVDDAHQIARKRGKNVLSIIKDLVGDLKK</sequence>
<organism evidence="1">
    <name type="scientific">marine sediment metagenome</name>
    <dbReference type="NCBI Taxonomy" id="412755"/>
    <lineage>
        <taxon>unclassified sequences</taxon>
        <taxon>metagenomes</taxon>
        <taxon>ecological metagenomes</taxon>
    </lineage>
</organism>
<name>A0A0F9CRF2_9ZZZZ</name>
<proteinExistence type="predicted"/>
<evidence type="ECO:0000313" key="1">
    <source>
        <dbReference type="EMBL" id="KKL51973.1"/>
    </source>
</evidence>
<accession>A0A0F9CRF2</accession>
<protein>
    <submittedName>
        <fullName evidence="1">Uncharacterized protein</fullName>
    </submittedName>
</protein>
<comment type="caution">
    <text evidence="1">The sequence shown here is derived from an EMBL/GenBank/DDBJ whole genome shotgun (WGS) entry which is preliminary data.</text>
</comment>
<reference evidence="1" key="1">
    <citation type="journal article" date="2015" name="Nature">
        <title>Complex archaea that bridge the gap between prokaryotes and eukaryotes.</title>
        <authorList>
            <person name="Spang A."/>
            <person name="Saw J.H."/>
            <person name="Jorgensen S.L."/>
            <person name="Zaremba-Niedzwiedzka K."/>
            <person name="Martijn J."/>
            <person name="Lind A.E."/>
            <person name="van Eijk R."/>
            <person name="Schleper C."/>
            <person name="Guy L."/>
            <person name="Ettema T.J."/>
        </authorList>
    </citation>
    <scope>NUCLEOTIDE SEQUENCE</scope>
</reference>